<evidence type="ECO:0000313" key="3">
    <source>
        <dbReference type="Proteomes" id="UP000029443"/>
    </source>
</evidence>
<dbReference type="Pfam" id="PF00561">
    <property type="entry name" value="Abhydrolase_1"/>
    <property type="match status" value="1"/>
</dbReference>
<gene>
    <name evidence="2" type="ORF">T9A_00876</name>
</gene>
<dbReference type="InterPro" id="IPR000073">
    <property type="entry name" value="AB_hydrolase_1"/>
</dbReference>
<dbReference type="EMBL" id="ARXU01000002">
    <property type="protein sequence ID" value="KGD62585.1"/>
    <property type="molecule type" value="Genomic_DNA"/>
</dbReference>
<reference evidence="2 3" key="1">
    <citation type="submission" date="2012-09" db="EMBL/GenBank/DDBJ databases">
        <title>Genome Sequence of alkane-degrading Bacterium Alcanivorax jadensis T9.</title>
        <authorList>
            <person name="Lai Q."/>
            <person name="Shao Z."/>
        </authorList>
    </citation>
    <scope>NUCLEOTIDE SEQUENCE [LARGE SCALE GENOMIC DNA]</scope>
    <source>
        <strain evidence="2 3">T9</strain>
    </source>
</reference>
<dbReference type="Gene3D" id="3.40.50.1820">
    <property type="entry name" value="alpha/beta hydrolase"/>
    <property type="match status" value="1"/>
</dbReference>
<sequence>MRHDPGAPSDRVMTKVVTATPVTMGAEKHEEFAMTDKPSAPSLGLLLGESRAMLAYGRYLLRGLGHRQLPAGRGQPVLVLPGFGASDVSTRPLRRALTRLGYSVYGWAQGTNLGMNSKRKAMLVSQLQAIHTRHGQPVALIGWSLGGVFARELARAYPERVSQVFTLGSPINGDPEANNVTSLFNLFNPKRPPPDREAFEARIPAPPVPCTAIFTKQDGIVSWQCSQEEEGPLTDNVEVQGTHVGLPWNPQVLAAIAERLARCPETGNE</sequence>
<keyword evidence="3" id="KW-1185">Reference proteome</keyword>
<dbReference type="Proteomes" id="UP000029443">
    <property type="component" value="Unassembled WGS sequence"/>
</dbReference>
<protein>
    <recommendedName>
        <fullName evidence="1">AB hydrolase-1 domain-containing protein</fullName>
    </recommendedName>
</protein>
<accession>A0ABR4WGH0</accession>
<comment type="caution">
    <text evidence="2">The sequence shown here is derived from an EMBL/GenBank/DDBJ whole genome shotgun (WGS) entry which is preliminary data.</text>
</comment>
<evidence type="ECO:0000259" key="1">
    <source>
        <dbReference type="Pfam" id="PF00561"/>
    </source>
</evidence>
<feature type="domain" description="AB hydrolase-1" evidence="1">
    <location>
        <begin position="80"/>
        <end position="180"/>
    </location>
</feature>
<proteinExistence type="predicted"/>
<evidence type="ECO:0000313" key="2">
    <source>
        <dbReference type="EMBL" id="KGD62585.1"/>
    </source>
</evidence>
<organism evidence="2 3">
    <name type="scientific">Alcanivorax jadensis T9</name>
    <dbReference type="NCBI Taxonomy" id="1177181"/>
    <lineage>
        <taxon>Bacteria</taxon>
        <taxon>Pseudomonadati</taxon>
        <taxon>Pseudomonadota</taxon>
        <taxon>Gammaproteobacteria</taxon>
        <taxon>Oceanospirillales</taxon>
        <taxon>Alcanivoracaceae</taxon>
        <taxon>Alcanivorax</taxon>
    </lineage>
</organism>
<dbReference type="InterPro" id="IPR029058">
    <property type="entry name" value="AB_hydrolase_fold"/>
</dbReference>
<name>A0ABR4WGH0_9GAMM</name>
<dbReference type="SUPFAM" id="SSF53474">
    <property type="entry name" value="alpha/beta-Hydrolases"/>
    <property type="match status" value="1"/>
</dbReference>